<dbReference type="InterPro" id="IPR003131">
    <property type="entry name" value="T1-type_BTB"/>
</dbReference>
<protein>
    <recommendedName>
        <fullName evidence="2">BTB domain-containing protein</fullName>
    </recommendedName>
</protein>
<dbReference type="InterPro" id="IPR011333">
    <property type="entry name" value="SKP1/BTB/POZ_sf"/>
</dbReference>
<reference evidence="3" key="1">
    <citation type="thesis" date="2021" institute="BYU ScholarsArchive" country="Provo, UT, USA">
        <title>Applications of and Algorithms for Genome Assembly and Genomic Analyses with an Emphasis on Marine Teleosts.</title>
        <authorList>
            <person name="Pickett B.D."/>
        </authorList>
    </citation>
    <scope>NUCLEOTIDE SEQUENCE</scope>
    <source>
        <strain evidence="3">HI-2016</strain>
    </source>
</reference>
<dbReference type="SMART" id="SM00225">
    <property type="entry name" value="BTB"/>
    <property type="match status" value="1"/>
</dbReference>
<feature type="region of interest" description="Disordered" evidence="1">
    <location>
        <begin position="252"/>
        <end position="271"/>
    </location>
</feature>
<gene>
    <name evidence="3" type="ORF">JZ751_023596</name>
</gene>
<dbReference type="AlphaFoldDB" id="A0A8T2NPG2"/>
<dbReference type="PANTHER" id="PTHR14499:SF5">
    <property type="entry name" value="POTASSIUM CHANNEL REGULATORY PROTEIN"/>
    <property type="match status" value="1"/>
</dbReference>
<dbReference type="Pfam" id="PF02214">
    <property type="entry name" value="BTB_2"/>
    <property type="match status" value="1"/>
</dbReference>
<evidence type="ECO:0000313" key="3">
    <source>
        <dbReference type="EMBL" id="KAG9339458.1"/>
    </source>
</evidence>
<dbReference type="GO" id="GO:0051260">
    <property type="term" value="P:protein homooligomerization"/>
    <property type="evidence" value="ECO:0007669"/>
    <property type="project" value="InterPro"/>
</dbReference>
<dbReference type="EMBL" id="JAFBMS010000053">
    <property type="protein sequence ID" value="KAG9339458.1"/>
    <property type="molecule type" value="Genomic_DNA"/>
</dbReference>
<comment type="caution">
    <text evidence="3">The sequence shown here is derived from an EMBL/GenBank/DDBJ whole genome shotgun (WGS) entry which is preliminary data.</text>
</comment>
<dbReference type="OrthoDB" id="10025005at2759"/>
<name>A0A8T2NPG2_9TELE</name>
<sequence>MSIQDILTINVGGQIYTTTITTLKKHMDSRLVRMLDGSDHEFRVSNGQVFVDRDGSLFKYILDYIRTFQVSLPADFSDFDGLMREAEFYELHTLAEFLGSDACRPRVEILELRCSVQESHGFFRIFCSQCSTLDALAMRISVFAEQPVVNWNYAYQHQKPMALLPLQRPSHHDMVFQCGTDYSAGDEFAARYVTIKPDDRRLLHGTNVLGLLMDTLLREGFRLISTRTASPEEKVECYTFERKKNIQIILNHPRTDQTVTQGKPGKTQRKR</sequence>
<organism evidence="3 4">
    <name type="scientific">Albula glossodonta</name>
    <name type="common">roundjaw bonefish</name>
    <dbReference type="NCBI Taxonomy" id="121402"/>
    <lineage>
        <taxon>Eukaryota</taxon>
        <taxon>Metazoa</taxon>
        <taxon>Chordata</taxon>
        <taxon>Craniata</taxon>
        <taxon>Vertebrata</taxon>
        <taxon>Euteleostomi</taxon>
        <taxon>Actinopterygii</taxon>
        <taxon>Neopterygii</taxon>
        <taxon>Teleostei</taxon>
        <taxon>Albuliformes</taxon>
        <taxon>Albulidae</taxon>
        <taxon>Albula</taxon>
    </lineage>
</organism>
<evidence type="ECO:0000256" key="1">
    <source>
        <dbReference type="SAM" id="MobiDB-lite"/>
    </source>
</evidence>
<dbReference type="Proteomes" id="UP000824540">
    <property type="component" value="Unassembled WGS sequence"/>
</dbReference>
<dbReference type="InterPro" id="IPR000210">
    <property type="entry name" value="BTB/POZ_dom"/>
</dbReference>
<dbReference type="GO" id="GO:0005783">
    <property type="term" value="C:endoplasmic reticulum"/>
    <property type="evidence" value="ECO:0007669"/>
    <property type="project" value="TreeGrafter"/>
</dbReference>
<keyword evidence="4" id="KW-1185">Reference proteome</keyword>
<dbReference type="Gene3D" id="3.30.710.10">
    <property type="entry name" value="Potassium Channel Kv1.1, Chain A"/>
    <property type="match status" value="1"/>
</dbReference>
<dbReference type="SUPFAM" id="SSF54695">
    <property type="entry name" value="POZ domain"/>
    <property type="match status" value="1"/>
</dbReference>
<accession>A0A8T2NPG2</accession>
<proteinExistence type="predicted"/>
<evidence type="ECO:0000259" key="2">
    <source>
        <dbReference type="SMART" id="SM00225"/>
    </source>
</evidence>
<feature type="domain" description="BTB" evidence="2">
    <location>
        <begin position="5"/>
        <end position="106"/>
    </location>
</feature>
<evidence type="ECO:0000313" key="4">
    <source>
        <dbReference type="Proteomes" id="UP000824540"/>
    </source>
</evidence>
<dbReference type="PANTHER" id="PTHR14499">
    <property type="entry name" value="POTASSIUM CHANNEL TETRAMERIZATION DOMAIN-CONTAINING"/>
    <property type="match status" value="1"/>
</dbReference>